<evidence type="ECO:0000313" key="1">
    <source>
        <dbReference type="EMBL" id="PYE79463.1"/>
    </source>
</evidence>
<reference evidence="1 2" key="1">
    <citation type="submission" date="2018-06" db="EMBL/GenBank/DDBJ databases">
        <title>Genomic Encyclopedia of Type Strains, Phase III (KMG-III): the genomes of soil and plant-associated and newly described type strains.</title>
        <authorList>
            <person name="Whitman W."/>
        </authorList>
    </citation>
    <scope>NUCLEOTIDE SEQUENCE [LARGE SCALE GENOMIC DNA]</scope>
    <source>
        <strain evidence="1 2">CECT 7646</strain>
    </source>
</reference>
<dbReference type="InterPro" id="IPR053738">
    <property type="entry name" value="Lambda_capsid_assembly"/>
</dbReference>
<dbReference type="AlphaFoldDB" id="A0A318SKH1"/>
<comment type="caution">
    <text evidence="1">The sequence shown here is derived from an EMBL/GenBank/DDBJ whole genome shotgun (WGS) entry which is preliminary data.</text>
</comment>
<evidence type="ECO:0000313" key="2">
    <source>
        <dbReference type="Proteomes" id="UP000247540"/>
    </source>
</evidence>
<dbReference type="Pfam" id="PF03864">
    <property type="entry name" value="Phage_cap_E"/>
    <property type="match status" value="1"/>
</dbReference>
<name>A0A318SKH1_9BURK</name>
<dbReference type="Gene3D" id="3.90.1690.10">
    <property type="entry name" value="phage-related protein like domain"/>
    <property type="match status" value="1"/>
</dbReference>
<sequence length="314" mass="33859">MPQLSPSQARLIDPILSSVAQGFQNSAFVGGLLFPTVGVAARGGRILSFGKEAFMLYTNTQRAPGENTKRIQVGFQGSPFSLLDYSLESSVPRELLEEASAVPGIDLASASIKVVSDALDLRLEKQQADLARNPANYSANNKITLSGTFQWSDFGTTSDPVAVVEAAREAIRTSTGKRPNTMVIGAAVMAKLKQHPKVVDRMKYTGRDIATTELLQSLFDIARVVIGDGIYALDDGTFVDVWGKDVVLAYTELSSLANMGTPSYGYTYTLDGYPMVEEPYYDPNAKTWFYPYTRVEAPVIAGASAGFLIANAVA</sequence>
<organism evidence="1 2">
    <name type="scientific">Xylophilus ampelinus</name>
    <dbReference type="NCBI Taxonomy" id="54067"/>
    <lineage>
        <taxon>Bacteria</taxon>
        <taxon>Pseudomonadati</taxon>
        <taxon>Pseudomonadota</taxon>
        <taxon>Betaproteobacteria</taxon>
        <taxon>Burkholderiales</taxon>
        <taxon>Xylophilus</taxon>
    </lineage>
</organism>
<keyword evidence="2" id="KW-1185">Reference proteome</keyword>
<protein>
    <submittedName>
        <fullName evidence="1">Major capsid protein E</fullName>
    </submittedName>
</protein>
<dbReference type="OrthoDB" id="572526at2"/>
<proteinExistence type="predicted"/>
<gene>
    <name evidence="1" type="ORF">DFQ15_102196</name>
</gene>
<accession>A0A318SKH1</accession>
<dbReference type="EMBL" id="QJTC01000002">
    <property type="protein sequence ID" value="PYE79463.1"/>
    <property type="molecule type" value="Genomic_DNA"/>
</dbReference>
<dbReference type="Proteomes" id="UP000247540">
    <property type="component" value="Unassembled WGS sequence"/>
</dbReference>
<dbReference type="RefSeq" id="WP_110464427.1">
    <property type="nucleotide sequence ID" value="NZ_JAMOFZ010000001.1"/>
</dbReference>
<dbReference type="InterPro" id="IPR005564">
    <property type="entry name" value="Major_capsid_GpE"/>
</dbReference>